<dbReference type="InterPro" id="IPR036397">
    <property type="entry name" value="RNaseH_sf"/>
</dbReference>
<feature type="domain" description="Integrase catalytic" evidence="2">
    <location>
        <begin position="160"/>
        <end position="333"/>
    </location>
</feature>
<accession>A0A1I6FJM9</accession>
<dbReference type="SUPFAM" id="SSF46689">
    <property type="entry name" value="Homeodomain-like"/>
    <property type="match status" value="1"/>
</dbReference>
<evidence type="ECO:0000256" key="1">
    <source>
        <dbReference type="SAM" id="MobiDB-lite"/>
    </source>
</evidence>
<evidence type="ECO:0000313" key="4">
    <source>
        <dbReference type="Proteomes" id="UP000198583"/>
    </source>
</evidence>
<dbReference type="PANTHER" id="PTHR47515">
    <property type="entry name" value="LOW CALCIUM RESPONSE LOCUS PROTEIN T"/>
    <property type="match status" value="1"/>
</dbReference>
<gene>
    <name evidence="3" type="ORF">SAMN04488564_12915</name>
</gene>
<dbReference type="InterPro" id="IPR012337">
    <property type="entry name" value="RNaseH-like_sf"/>
</dbReference>
<name>A0A1I6FJM9_9PSEU</name>
<organism evidence="3 4">
    <name type="scientific">Lentzea waywayandensis</name>
    <dbReference type="NCBI Taxonomy" id="84724"/>
    <lineage>
        <taxon>Bacteria</taxon>
        <taxon>Bacillati</taxon>
        <taxon>Actinomycetota</taxon>
        <taxon>Actinomycetes</taxon>
        <taxon>Pseudonocardiales</taxon>
        <taxon>Pseudonocardiaceae</taxon>
        <taxon>Lentzea</taxon>
    </lineage>
</organism>
<evidence type="ECO:0000259" key="2">
    <source>
        <dbReference type="PROSITE" id="PS50994"/>
    </source>
</evidence>
<dbReference type="Proteomes" id="UP000198583">
    <property type="component" value="Unassembled WGS sequence"/>
</dbReference>
<keyword evidence="4" id="KW-1185">Reference proteome</keyword>
<dbReference type="InterPro" id="IPR001584">
    <property type="entry name" value="Integrase_cat-core"/>
</dbReference>
<reference evidence="4" key="1">
    <citation type="submission" date="2016-10" db="EMBL/GenBank/DDBJ databases">
        <authorList>
            <person name="Varghese N."/>
            <person name="Submissions S."/>
        </authorList>
    </citation>
    <scope>NUCLEOTIDE SEQUENCE [LARGE SCALE GENOMIC DNA]</scope>
    <source>
        <strain evidence="4">DSM 44232</strain>
    </source>
</reference>
<dbReference type="Pfam" id="PF13683">
    <property type="entry name" value="rve_3"/>
    <property type="match status" value="1"/>
</dbReference>
<protein>
    <submittedName>
        <fullName evidence="3">Integrase core domain-containing protein</fullName>
    </submittedName>
</protein>
<dbReference type="GO" id="GO:0003676">
    <property type="term" value="F:nucleic acid binding"/>
    <property type="evidence" value="ECO:0007669"/>
    <property type="project" value="InterPro"/>
</dbReference>
<dbReference type="PROSITE" id="PS50994">
    <property type="entry name" value="INTEGRASE"/>
    <property type="match status" value="1"/>
</dbReference>
<dbReference type="STRING" id="84724.SAMN04488564_12915"/>
<sequence length="360" mass="41068">MTVSLLYKATWKLLSAASVLLRGEVEKDAELLELRHENTVLRRQLAGPVHYEPADRFWFATLSRLIPRSRWREVFPVTPGTVLGWHRRFIAWKWDYTARRRTGRPRTPAAIKTLVLRLAAENPRWGHRRIQGELARLGHRIAASTVWKIVNAAGIGPAPRRSGPTWREFLTAQAEGIIAADFFHIDTALGRRLYALVFLEHGTRRLHITGVTTHPTQAWTVQQARNLAADLGTPMESLRFLLRDRDGKYGKTFDTVFQAEGLRVIKSAPQAPRMNAHCERIIGSIRREILDRVLIIGEDHARQVLAAYRMHYNTHRPHQSRNQLPPEAEAQPATAGDLGARRLLRTRIIGGLINEYRYAA</sequence>
<dbReference type="Gene3D" id="3.30.420.10">
    <property type="entry name" value="Ribonuclease H-like superfamily/Ribonuclease H"/>
    <property type="match status" value="1"/>
</dbReference>
<evidence type="ECO:0000313" key="3">
    <source>
        <dbReference type="EMBL" id="SFR30140.1"/>
    </source>
</evidence>
<dbReference type="InterPro" id="IPR009057">
    <property type="entry name" value="Homeodomain-like_sf"/>
</dbReference>
<feature type="region of interest" description="Disordered" evidence="1">
    <location>
        <begin position="315"/>
        <end position="336"/>
    </location>
</feature>
<dbReference type="EMBL" id="FOYL01000029">
    <property type="protein sequence ID" value="SFR30140.1"/>
    <property type="molecule type" value="Genomic_DNA"/>
</dbReference>
<dbReference type="GO" id="GO:0015074">
    <property type="term" value="P:DNA integration"/>
    <property type="evidence" value="ECO:0007669"/>
    <property type="project" value="InterPro"/>
</dbReference>
<dbReference type="RefSeq" id="WP_093606494.1">
    <property type="nucleotide sequence ID" value="NZ_FOYL01000029.1"/>
</dbReference>
<dbReference type="OrthoDB" id="1551204at2"/>
<dbReference type="AlphaFoldDB" id="A0A1I6FJM9"/>
<dbReference type="PANTHER" id="PTHR47515:SF2">
    <property type="entry name" value="INTEGRASE CORE DOMAIN PROTEIN"/>
    <property type="match status" value="1"/>
</dbReference>
<proteinExistence type="predicted"/>
<dbReference type="SUPFAM" id="SSF53098">
    <property type="entry name" value="Ribonuclease H-like"/>
    <property type="match status" value="1"/>
</dbReference>